<dbReference type="SUPFAM" id="SSF51735">
    <property type="entry name" value="NAD(P)-binding Rossmann-fold domains"/>
    <property type="match status" value="1"/>
</dbReference>
<dbReference type="InterPro" id="IPR002347">
    <property type="entry name" value="SDR_fam"/>
</dbReference>
<dbReference type="Pfam" id="PF13561">
    <property type="entry name" value="adh_short_C2"/>
    <property type="match status" value="1"/>
</dbReference>
<dbReference type="InterPro" id="IPR020904">
    <property type="entry name" value="Sc_DH/Rdtase_CS"/>
</dbReference>
<dbReference type="Proteomes" id="UP000800200">
    <property type="component" value="Unassembled WGS sequence"/>
</dbReference>
<dbReference type="InterPro" id="IPR036291">
    <property type="entry name" value="NAD(P)-bd_dom_sf"/>
</dbReference>
<gene>
    <name evidence="3" type="ORF">K469DRAFT_728802</name>
</gene>
<dbReference type="PANTHER" id="PTHR42760">
    <property type="entry name" value="SHORT-CHAIN DEHYDROGENASES/REDUCTASES FAMILY MEMBER"/>
    <property type="match status" value="1"/>
</dbReference>
<dbReference type="GO" id="GO:0016616">
    <property type="term" value="F:oxidoreductase activity, acting on the CH-OH group of donors, NAD or NADP as acceptor"/>
    <property type="evidence" value="ECO:0007669"/>
    <property type="project" value="TreeGrafter"/>
</dbReference>
<dbReference type="PROSITE" id="PS00061">
    <property type="entry name" value="ADH_SHORT"/>
    <property type="match status" value="1"/>
</dbReference>
<dbReference type="AlphaFoldDB" id="A0A6A6EUB5"/>
<name>A0A6A6EUB5_9PEZI</name>
<dbReference type="CDD" id="cd05233">
    <property type="entry name" value="SDR_c"/>
    <property type="match status" value="1"/>
</dbReference>
<evidence type="ECO:0000313" key="3">
    <source>
        <dbReference type="EMBL" id="KAF2193690.1"/>
    </source>
</evidence>
<protein>
    <submittedName>
        <fullName evidence="3">NAD(P)-binding protein</fullName>
    </submittedName>
</protein>
<evidence type="ECO:0000256" key="1">
    <source>
        <dbReference type="ARBA" id="ARBA00006484"/>
    </source>
</evidence>
<sequence>MFGVKPWSEVEKTAINLQNRASEELLIPIYGVWMEENGRIQSEWAAEAAGMMNECAWRILGWLCEPLHPAPADSPAKTAIITGPFSGFGREIAKAYAQGGAQIYCVDLYPNLRNAIDPVTGKADSLHNRITTGTPTHDALTQTYGGKHIFVRSDLTKTPEVEDAVATCAKGYGRLDVISTHVRPMRIHETEEADNDKTMAISAKCMFLGCKYTIWEMLKQEPLSCSNGDKGWIINTANIQDKVGYFGTPSYCASKGAAVMLTRQIALDYGRDRIHCNALYPGYALQTINDAHPFGGMGQPEDVARVAVFIRSDDARWWTGVPLPVDGGFVCQ</sequence>
<dbReference type="OrthoDB" id="417891at2759"/>
<evidence type="ECO:0000313" key="4">
    <source>
        <dbReference type="Proteomes" id="UP000800200"/>
    </source>
</evidence>
<comment type="similarity">
    <text evidence="1">Belongs to the short-chain dehydrogenases/reductases (SDR) family.</text>
</comment>
<proteinExistence type="inferred from homology"/>
<keyword evidence="4" id="KW-1185">Reference proteome</keyword>
<reference evidence="3" key="1">
    <citation type="journal article" date="2020" name="Stud. Mycol.">
        <title>101 Dothideomycetes genomes: a test case for predicting lifestyles and emergence of pathogens.</title>
        <authorList>
            <person name="Haridas S."/>
            <person name="Albert R."/>
            <person name="Binder M."/>
            <person name="Bloem J."/>
            <person name="Labutti K."/>
            <person name="Salamov A."/>
            <person name="Andreopoulos B."/>
            <person name="Baker S."/>
            <person name="Barry K."/>
            <person name="Bills G."/>
            <person name="Bluhm B."/>
            <person name="Cannon C."/>
            <person name="Castanera R."/>
            <person name="Culley D."/>
            <person name="Daum C."/>
            <person name="Ezra D."/>
            <person name="Gonzalez J."/>
            <person name="Henrissat B."/>
            <person name="Kuo A."/>
            <person name="Liang C."/>
            <person name="Lipzen A."/>
            <person name="Lutzoni F."/>
            <person name="Magnuson J."/>
            <person name="Mondo S."/>
            <person name="Nolan M."/>
            <person name="Ohm R."/>
            <person name="Pangilinan J."/>
            <person name="Park H.-J."/>
            <person name="Ramirez L."/>
            <person name="Alfaro M."/>
            <person name="Sun H."/>
            <person name="Tritt A."/>
            <person name="Yoshinaga Y."/>
            <person name="Zwiers L.-H."/>
            <person name="Turgeon B."/>
            <person name="Goodwin S."/>
            <person name="Spatafora J."/>
            <person name="Crous P."/>
            <person name="Grigoriev I."/>
        </authorList>
    </citation>
    <scope>NUCLEOTIDE SEQUENCE</scope>
    <source>
        <strain evidence="3">CBS 207.26</strain>
    </source>
</reference>
<accession>A0A6A6EUB5</accession>
<organism evidence="3 4">
    <name type="scientific">Zopfia rhizophila CBS 207.26</name>
    <dbReference type="NCBI Taxonomy" id="1314779"/>
    <lineage>
        <taxon>Eukaryota</taxon>
        <taxon>Fungi</taxon>
        <taxon>Dikarya</taxon>
        <taxon>Ascomycota</taxon>
        <taxon>Pezizomycotina</taxon>
        <taxon>Dothideomycetes</taxon>
        <taxon>Dothideomycetes incertae sedis</taxon>
        <taxon>Zopfiaceae</taxon>
        <taxon>Zopfia</taxon>
    </lineage>
</organism>
<keyword evidence="2" id="KW-0521">NADP</keyword>
<dbReference type="EMBL" id="ML994613">
    <property type="protein sequence ID" value="KAF2193690.1"/>
    <property type="molecule type" value="Genomic_DNA"/>
</dbReference>
<evidence type="ECO:0000256" key="2">
    <source>
        <dbReference type="ARBA" id="ARBA00022857"/>
    </source>
</evidence>
<dbReference type="PANTHER" id="PTHR42760:SF124">
    <property type="entry name" value="SHORT-CHAIN DEHYDROGENASE_REDUCTASE"/>
    <property type="match status" value="1"/>
</dbReference>
<dbReference type="PRINTS" id="PR00081">
    <property type="entry name" value="GDHRDH"/>
</dbReference>
<dbReference type="Gene3D" id="3.40.50.720">
    <property type="entry name" value="NAD(P)-binding Rossmann-like Domain"/>
    <property type="match status" value="1"/>
</dbReference>